<reference evidence="2 3" key="1">
    <citation type="submission" date="2021-05" db="EMBL/GenBank/DDBJ databases">
        <title>Shewanella sp. JM162201.</title>
        <authorList>
            <person name="Xu S."/>
            <person name="Li A."/>
        </authorList>
    </citation>
    <scope>NUCLEOTIDE SEQUENCE [LARGE SCALE GENOMIC DNA]</scope>
    <source>
        <strain evidence="2 3">JM162201</strain>
    </source>
</reference>
<feature type="signal peptide" evidence="1">
    <location>
        <begin position="1"/>
        <end position="23"/>
    </location>
</feature>
<dbReference type="Pfam" id="PF16358">
    <property type="entry name" value="RcsF"/>
    <property type="match status" value="1"/>
</dbReference>
<proteinExistence type="predicted"/>
<dbReference type="PROSITE" id="PS51257">
    <property type="entry name" value="PROKAR_LIPOPROTEIN"/>
    <property type="match status" value="1"/>
</dbReference>
<dbReference type="Gene3D" id="3.30.110.70">
    <property type="entry name" value="Hypothetical protein apc22750. Chain B"/>
    <property type="match status" value="1"/>
</dbReference>
<feature type="chain" id="PRO_5046189451" description="Lipoprotein" evidence="1">
    <location>
        <begin position="24"/>
        <end position="123"/>
    </location>
</feature>
<sequence length="123" mass="13909">MRKYLGMSLMLLVVAGCSNLSFKTNVLENTQRTLYANTVELYTQDEIFRHQYQGLGEVDAVACQTSHHPNFVMPSFESLTKDLKLQTQKKGGNALVLHQCRDSNYAGCISYRECVGYAYAIEE</sequence>
<evidence type="ECO:0008006" key="4">
    <source>
        <dbReference type="Google" id="ProtNLM"/>
    </source>
</evidence>
<dbReference type="InterPro" id="IPR030852">
    <property type="entry name" value="RcsF"/>
</dbReference>
<protein>
    <recommendedName>
        <fullName evidence="4">Lipoprotein</fullName>
    </recommendedName>
</protein>
<dbReference type="RefSeq" id="WP_214506354.1">
    <property type="nucleotide sequence ID" value="NZ_JAHEPS010000002.1"/>
</dbReference>
<dbReference type="EMBL" id="JAHEPS010000002">
    <property type="protein sequence ID" value="MBT1444151.1"/>
    <property type="molecule type" value="Genomic_DNA"/>
</dbReference>
<dbReference type="Proteomes" id="UP001195903">
    <property type="component" value="Unassembled WGS sequence"/>
</dbReference>
<organism evidence="2 3">
    <name type="scientific">Shewanella jiangmenensis</name>
    <dbReference type="NCBI Taxonomy" id="2837387"/>
    <lineage>
        <taxon>Bacteria</taxon>
        <taxon>Pseudomonadati</taxon>
        <taxon>Pseudomonadota</taxon>
        <taxon>Gammaproteobacteria</taxon>
        <taxon>Alteromonadales</taxon>
        <taxon>Shewanellaceae</taxon>
        <taxon>Shewanella</taxon>
    </lineage>
</organism>
<comment type="caution">
    <text evidence="2">The sequence shown here is derived from an EMBL/GenBank/DDBJ whole genome shotgun (WGS) entry which is preliminary data.</text>
</comment>
<keyword evidence="3" id="KW-1185">Reference proteome</keyword>
<evidence type="ECO:0000313" key="3">
    <source>
        <dbReference type="Proteomes" id="UP001195903"/>
    </source>
</evidence>
<gene>
    <name evidence="2" type="ORF">KJI95_06380</name>
</gene>
<keyword evidence="1" id="KW-0732">Signal</keyword>
<evidence type="ECO:0000256" key="1">
    <source>
        <dbReference type="SAM" id="SignalP"/>
    </source>
</evidence>
<evidence type="ECO:0000313" key="2">
    <source>
        <dbReference type="EMBL" id="MBT1444151.1"/>
    </source>
</evidence>
<accession>A0ABS5V3E7</accession>
<name>A0ABS5V3E7_9GAMM</name>